<dbReference type="RefSeq" id="XP_052119522.1">
    <property type="nucleotide sequence ID" value="XM_052263562.1"/>
</dbReference>
<evidence type="ECO:0000256" key="1">
    <source>
        <dbReference type="SAM" id="SignalP"/>
    </source>
</evidence>
<keyword evidence="2" id="KW-1185">Reference proteome</keyword>
<reference evidence="3" key="1">
    <citation type="submission" date="2025-08" db="UniProtKB">
        <authorList>
            <consortium name="RefSeq"/>
        </authorList>
    </citation>
    <scope>IDENTIFICATION</scope>
    <source>
        <tissue evidence="3">Whole organism</tissue>
    </source>
</reference>
<keyword evidence="1" id="KW-0732">Signal</keyword>
<evidence type="ECO:0000313" key="2">
    <source>
        <dbReference type="Proteomes" id="UP000504606"/>
    </source>
</evidence>
<dbReference type="GeneID" id="127748764"/>
<dbReference type="KEGG" id="foc:127748764"/>
<gene>
    <name evidence="3" type="primary">LOC127748764</name>
</gene>
<accession>A0A9C6WKS8</accession>
<feature type="chain" id="PRO_5039336792" evidence="1">
    <location>
        <begin position="22"/>
        <end position="192"/>
    </location>
</feature>
<dbReference type="OrthoDB" id="6613763at2759"/>
<dbReference type="Proteomes" id="UP000504606">
    <property type="component" value="Unplaced"/>
</dbReference>
<name>A0A9C6WKS8_FRAOC</name>
<sequence length="192" mass="22073">MSIRLVALALLTLLCKDGIHGKAINSFAGPYIAYIERFYMCENNVAMAWRVYFRTSHFNPQKPRELQRLTGNVTGVNVALDDSLWCKVYFDVWAQNQWKENAFVFKFQDKACTMLRVLTPDYYEKILNQSASAESACIIKPGIYVAYNTPVKWEFPKIPIMPYGRYKAKIFSGKGKKQLVCLSAEMVFIPKV</sequence>
<proteinExistence type="predicted"/>
<organism evidence="2 3">
    <name type="scientific">Frankliniella occidentalis</name>
    <name type="common">Western flower thrips</name>
    <name type="synonym">Euthrips occidentalis</name>
    <dbReference type="NCBI Taxonomy" id="133901"/>
    <lineage>
        <taxon>Eukaryota</taxon>
        <taxon>Metazoa</taxon>
        <taxon>Ecdysozoa</taxon>
        <taxon>Arthropoda</taxon>
        <taxon>Hexapoda</taxon>
        <taxon>Insecta</taxon>
        <taxon>Pterygota</taxon>
        <taxon>Neoptera</taxon>
        <taxon>Paraneoptera</taxon>
        <taxon>Thysanoptera</taxon>
        <taxon>Terebrantia</taxon>
        <taxon>Thripoidea</taxon>
        <taxon>Thripidae</taxon>
        <taxon>Frankliniella</taxon>
    </lineage>
</organism>
<feature type="signal peptide" evidence="1">
    <location>
        <begin position="1"/>
        <end position="21"/>
    </location>
</feature>
<protein>
    <submittedName>
        <fullName evidence="3">Uncharacterized protein LOC127748764</fullName>
    </submittedName>
</protein>
<evidence type="ECO:0000313" key="3">
    <source>
        <dbReference type="RefSeq" id="XP_052119522.1"/>
    </source>
</evidence>
<dbReference type="AlphaFoldDB" id="A0A9C6WKS8"/>